<dbReference type="InterPro" id="IPR050093">
    <property type="entry name" value="ABC_SmlMolc_Importer"/>
</dbReference>
<dbReference type="InterPro" id="IPR003593">
    <property type="entry name" value="AAA+_ATPase"/>
</dbReference>
<dbReference type="PANTHER" id="PTHR42781:SF4">
    <property type="entry name" value="SPERMIDINE_PUTRESCINE IMPORT ATP-BINDING PROTEIN POTA"/>
    <property type="match status" value="1"/>
</dbReference>
<feature type="domain" description="ABC transporter" evidence="4">
    <location>
        <begin position="2"/>
        <end position="240"/>
    </location>
</feature>
<dbReference type="Gene3D" id="3.40.50.300">
    <property type="entry name" value="P-loop containing nucleotide triphosphate hydrolases"/>
    <property type="match status" value="1"/>
</dbReference>
<dbReference type="InterPro" id="IPR027417">
    <property type="entry name" value="P-loop_NTPase"/>
</dbReference>
<gene>
    <name evidence="5" type="ORF">DPQ33_12050</name>
</gene>
<keyword evidence="1" id="KW-0813">Transport</keyword>
<evidence type="ECO:0000313" key="6">
    <source>
        <dbReference type="Proteomes" id="UP000448292"/>
    </source>
</evidence>
<organism evidence="5 6">
    <name type="scientific">Oceanidesulfovibrio indonesiensis</name>
    <dbReference type="NCBI Taxonomy" id="54767"/>
    <lineage>
        <taxon>Bacteria</taxon>
        <taxon>Pseudomonadati</taxon>
        <taxon>Thermodesulfobacteriota</taxon>
        <taxon>Desulfovibrionia</taxon>
        <taxon>Desulfovibrionales</taxon>
        <taxon>Desulfovibrionaceae</taxon>
        <taxon>Oceanidesulfovibrio</taxon>
    </lineage>
</organism>
<dbReference type="OrthoDB" id="9809450at2"/>
<comment type="caution">
    <text evidence="5">The sequence shown here is derived from an EMBL/GenBank/DDBJ whole genome shotgun (WGS) entry which is preliminary data.</text>
</comment>
<accession>A0A7M3MCV5</accession>
<protein>
    <submittedName>
        <fullName evidence="5">ABC transporter ATP-binding protein</fullName>
    </submittedName>
</protein>
<evidence type="ECO:0000256" key="1">
    <source>
        <dbReference type="ARBA" id="ARBA00022448"/>
    </source>
</evidence>
<evidence type="ECO:0000256" key="2">
    <source>
        <dbReference type="ARBA" id="ARBA00022741"/>
    </source>
</evidence>
<dbReference type="GO" id="GO:0005524">
    <property type="term" value="F:ATP binding"/>
    <property type="evidence" value="ECO:0007669"/>
    <property type="project" value="UniProtKB-KW"/>
</dbReference>
<dbReference type="AlphaFoldDB" id="A0A7M3MCV5"/>
<keyword evidence="3 5" id="KW-0067">ATP-binding</keyword>
<reference evidence="5 6" key="1">
    <citation type="submission" date="2018-06" db="EMBL/GenBank/DDBJ databases">
        <title>Complete genome of Desulfovibrio indonesiensis P37SLT.</title>
        <authorList>
            <person name="Crispim J.S."/>
            <person name="Vidigal P.M.P."/>
            <person name="Silva L.C.F."/>
            <person name="Laguardia C.N."/>
            <person name="Araujo L.C."/>
            <person name="Dias R.S."/>
            <person name="Sousa M.P."/>
            <person name="Paula S.O."/>
            <person name="Silva C."/>
        </authorList>
    </citation>
    <scope>NUCLEOTIDE SEQUENCE [LARGE SCALE GENOMIC DNA]</scope>
    <source>
        <strain evidence="5 6">P37SLT</strain>
    </source>
</reference>
<keyword evidence="6" id="KW-1185">Reference proteome</keyword>
<dbReference type="SUPFAM" id="SSF52540">
    <property type="entry name" value="P-loop containing nucleoside triphosphate hydrolases"/>
    <property type="match status" value="1"/>
</dbReference>
<dbReference type="Proteomes" id="UP000448292">
    <property type="component" value="Unassembled WGS sequence"/>
</dbReference>
<name>A0A7M3MCV5_9BACT</name>
<dbReference type="PROSITE" id="PS50893">
    <property type="entry name" value="ABC_TRANSPORTER_2"/>
    <property type="match status" value="1"/>
</dbReference>
<dbReference type="SMART" id="SM00382">
    <property type="entry name" value="AAA"/>
    <property type="match status" value="1"/>
</dbReference>
<dbReference type="Pfam" id="PF00005">
    <property type="entry name" value="ABC_tran"/>
    <property type="match status" value="1"/>
</dbReference>
<dbReference type="InterPro" id="IPR003439">
    <property type="entry name" value="ABC_transporter-like_ATP-bd"/>
</dbReference>
<dbReference type="GO" id="GO:0016887">
    <property type="term" value="F:ATP hydrolysis activity"/>
    <property type="evidence" value="ECO:0007669"/>
    <property type="project" value="InterPro"/>
</dbReference>
<dbReference type="RefSeq" id="WP_144303476.1">
    <property type="nucleotide sequence ID" value="NZ_QMIE01000011.1"/>
</dbReference>
<evidence type="ECO:0000256" key="3">
    <source>
        <dbReference type="ARBA" id="ARBA00022840"/>
    </source>
</evidence>
<keyword evidence="2" id="KW-0547">Nucleotide-binding</keyword>
<evidence type="ECO:0000259" key="4">
    <source>
        <dbReference type="PROSITE" id="PS50893"/>
    </source>
</evidence>
<sequence>MKFELDITKHLRSGGEEFVLRSHFSTSNRALVLFGPSGSGKTLTLKAVAGLLTPDEGCIKVNGDVLFDSSSNVDIPTCHRKVGYVFQDYALFPHLTVWENVAFGLKRVFGRVGPEKVRDVDALVGLFGLDKVAHLKPSFISGGQQQRTALARTLATRPRILLLDEPFSALDQPLRLRMRSELENVLEKFDIPMIMVTHDSDEVESFAEAVVVYRDGNVVGMHNVHEMTRAGKSLSDTIRHEVALAYGPQ</sequence>
<dbReference type="EMBL" id="QMIE01000011">
    <property type="protein sequence ID" value="TVM16352.1"/>
    <property type="molecule type" value="Genomic_DNA"/>
</dbReference>
<dbReference type="PANTHER" id="PTHR42781">
    <property type="entry name" value="SPERMIDINE/PUTRESCINE IMPORT ATP-BINDING PROTEIN POTA"/>
    <property type="match status" value="1"/>
</dbReference>
<evidence type="ECO:0000313" key="5">
    <source>
        <dbReference type="EMBL" id="TVM16352.1"/>
    </source>
</evidence>
<proteinExistence type="predicted"/>